<evidence type="ECO:0000313" key="9">
    <source>
        <dbReference type="Proteomes" id="UP000236546"/>
    </source>
</evidence>
<dbReference type="PANTHER" id="PTHR43350:SF17">
    <property type="entry name" value="NAD-DEPENDENT ALCOHOL DEHYDROGENASE"/>
    <property type="match status" value="1"/>
</dbReference>
<evidence type="ECO:0000259" key="7">
    <source>
        <dbReference type="Pfam" id="PF08240"/>
    </source>
</evidence>
<dbReference type="AlphaFoldDB" id="A0A2K0TDC3"/>
<dbReference type="Proteomes" id="UP000236546">
    <property type="component" value="Unassembled WGS sequence"/>
</dbReference>
<proteinExistence type="inferred from homology"/>
<evidence type="ECO:0000256" key="2">
    <source>
        <dbReference type="ARBA" id="ARBA00008072"/>
    </source>
</evidence>
<dbReference type="InterPro" id="IPR013149">
    <property type="entry name" value="ADH-like_C"/>
</dbReference>
<dbReference type="InterPro" id="IPR036291">
    <property type="entry name" value="NAD(P)-bd_dom_sf"/>
</dbReference>
<evidence type="ECO:0000259" key="6">
    <source>
        <dbReference type="Pfam" id="PF00107"/>
    </source>
</evidence>
<comment type="caution">
    <text evidence="8">The sequence shown here is derived from an EMBL/GenBank/DDBJ whole genome shotgun (WGS) entry which is preliminary data.</text>
</comment>
<dbReference type="GO" id="GO:0046872">
    <property type="term" value="F:metal ion binding"/>
    <property type="evidence" value="ECO:0007669"/>
    <property type="project" value="UniProtKB-KW"/>
</dbReference>
<evidence type="ECO:0000256" key="4">
    <source>
        <dbReference type="ARBA" id="ARBA00022833"/>
    </source>
</evidence>
<reference evidence="8 9" key="1">
    <citation type="submission" date="2017-02" db="EMBL/GenBank/DDBJ databases">
        <title>Genomes of Trichoderma spp. with biocontrol activity.</title>
        <authorList>
            <person name="Gardiner D."/>
            <person name="Kazan K."/>
            <person name="Vos C."/>
            <person name="Harvey P."/>
        </authorList>
    </citation>
    <scope>NUCLEOTIDE SEQUENCE [LARGE SCALE GENOMIC DNA]</scope>
    <source>
        <strain evidence="8 9">A5MH</strain>
    </source>
</reference>
<comment type="cofactor">
    <cofactor evidence="1">
        <name>Zn(2+)</name>
        <dbReference type="ChEBI" id="CHEBI:29105"/>
    </cofactor>
</comment>
<dbReference type="OrthoDB" id="5407715at2759"/>
<keyword evidence="3" id="KW-0479">Metal-binding</keyword>
<dbReference type="Gene3D" id="3.40.50.720">
    <property type="entry name" value="NAD(P)-binding Rossmann-like Domain"/>
    <property type="match status" value="1"/>
</dbReference>
<keyword evidence="5" id="KW-0560">Oxidoreductase</keyword>
<organism evidence="8 9">
    <name type="scientific">Trichoderma gamsii</name>
    <dbReference type="NCBI Taxonomy" id="398673"/>
    <lineage>
        <taxon>Eukaryota</taxon>
        <taxon>Fungi</taxon>
        <taxon>Dikarya</taxon>
        <taxon>Ascomycota</taxon>
        <taxon>Pezizomycotina</taxon>
        <taxon>Sordariomycetes</taxon>
        <taxon>Hypocreomycetidae</taxon>
        <taxon>Hypocreales</taxon>
        <taxon>Hypocreaceae</taxon>
        <taxon>Trichoderma</taxon>
    </lineage>
</organism>
<evidence type="ECO:0000313" key="8">
    <source>
        <dbReference type="EMBL" id="PNP43530.1"/>
    </source>
</evidence>
<dbReference type="InterPro" id="IPR013154">
    <property type="entry name" value="ADH-like_N"/>
</dbReference>
<protein>
    <recommendedName>
        <fullName evidence="10">Alcohol dehydrogenase-like C-terminal domain-containing protein</fullName>
    </recommendedName>
</protein>
<dbReference type="CDD" id="cd05188">
    <property type="entry name" value="MDR"/>
    <property type="match status" value="1"/>
</dbReference>
<evidence type="ECO:0000256" key="5">
    <source>
        <dbReference type="ARBA" id="ARBA00023002"/>
    </source>
</evidence>
<comment type="similarity">
    <text evidence="2">Belongs to the zinc-containing alcohol dehydrogenase family.</text>
</comment>
<evidence type="ECO:0000256" key="1">
    <source>
        <dbReference type="ARBA" id="ARBA00001947"/>
    </source>
</evidence>
<name>A0A2K0TDC3_9HYPO</name>
<dbReference type="Gene3D" id="3.90.180.10">
    <property type="entry name" value="Medium-chain alcohol dehydrogenases, catalytic domain"/>
    <property type="match status" value="1"/>
</dbReference>
<evidence type="ECO:0000256" key="3">
    <source>
        <dbReference type="ARBA" id="ARBA00022723"/>
    </source>
</evidence>
<keyword evidence="4" id="KW-0862">Zinc</keyword>
<dbReference type="Pfam" id="PF00107">
    <property type="entry name" value="ADH_zinc_N"/>
    <property type="match status" value="1"/>
</dbReference>
<sequence>MESKIPQNHRAIILKSVEKDLSGVHLESIATPKVEAGSALVRILSAGVLSYQRDIYDGTRDYPLPKPLVGGYCAVGRVVALGHDAVSLEVGKLVFLDCVIRARDDLDAMILSGISEGVNENSRKLLRDVWRDGLFAEYAKFPLENCVPLDEARLCNELGYTASELTYLGYLLVAFGGLRDIKLEPGETMAICPATGGFGAAGVQVAVAMGARVIAMGRNEQELNRLRKHILGGTPGASIETVTITGDEDKDSVALLKFGALDAVLDFSPAAARKSAHLNGAIKALRRKGRVSLMGGFHDTPLPSFRIVSTDITIKGKLMYERDDMTQFVRMLERGLFPKGENFVIPKSFSLDDWKAALDMGAEYTGAGRFVVITP</sequence>
<dbReference type="SUPFAM" id="SSF50129">
    <property type="entry name" value="GroES-like"/>
    <property type="match status" value="1"/>
</dbReference>
<dbReference type="EMBL" id="MTYH01000037">
    <property type="protein sequence ID" value="PNP43530.1"/>
    <property type="molecule type" value="Genomic_DNA"/>
</dbReference>
<gene>
    <name evidence="8" type="ORF">TGAMA5MH_04502</name>
</gene>
<evidence type="ECO:0008006" key="10">
    <source>
        <dbReference type="Google" id="ProtNLM"/>
    </source>
</evidence>
<dbReference type="InterPro" id="IPR011032">
    <property type="entry name" value="GroES-like_sf"/>
</dbReference>
<accession>A0A2K0TDC3</accession>
<feature type="domain" description="Alcohol dehydrogenase-like C-terminal" evidence="6">
    <location>
        <begin position="198"/>
        <end position="333"/>
    </location>
</feature>
<dbReference type="Pfam" id="PF08240">
    <property type="entry name" value="ADH_N"/>
    <property type="match status" value="1"/>
</dbReference>
<dbReference type="PANTHER" id="PTHR43350">
    <property type="entry name" value="NAD-DEPENDENT ALCOHOL DEHYDROGENASE"/>
    <property type="match status" value="1"/>
</dbReference>
<dbReference type="SUPFAM" id="SSF51735">
    <property type="entry name" value="NAD(P)-binding Rossmann-fold domains"/>
    <property type="match status" value="1"/>
</dbReference>
<dbReference type="GO" id="GO:0016491">
    <property type="term" value="F:oxidoreductase activity"/>
    <property type="evidence" value="ECO:0007669"/>
    <property type="project" value="UniProtKB-KW"/>
</dbReference>
<feature type="domain" description="Alcohol dehydrogenase-like N-terminal" evidence="7">
    <location>
        <begin position="36"/>
        <end position="150"/>
    </location>
</feature>